<evidence type="ECO:0008006" key="3">
    <source>
        <dbReference type="Google" id="ProtNLM"/>
    </source>
</evidence>
<dbReference type="EMBL" id="VZZK01000009">
    <property type="protein sequence ID" value="KAB1079409.1"/>
    <property type="molecule type" value="Genomic_DNA"/>
</dbReference>
<comment type="caution">
    <text evidence="1">The sequence shown here is derived from an EMBL/GenBank/DDBJ whole genome shotgun (WGS) entry which is preliminary data.</text>
</comment>
<sequence length="584" mass="55330">MDIQSVNVGLTANDGTGDKPRVAFQKVNANFASVQEAVHFLKQMVDSRPIGTTPGTLADGGVVAGLLSAVSGKADTNDPRIVGALQASAIGSAVQPFDADLTAIAALATTAFGRSLLTLADQAAGRTALGAVSLADVNAAIALLVGAAPSTLDTIAEIDAAIGNDPNFATTMATALAGKAALSHTHTVSALSDASTNARSLLQAANYAAMRSLLTLVPGTAAGNVVALDGAAKLPAVDGSQLLNLPSGASDALATDLIWFGDGSDGSISQSSGTTTLTRDTYYNNVNLSGSATLITNGFRLHVLGTLDISGLTTGYIGFNGNPGGAPLTPTQGGAAGATIPPNSFGGAPAGIVGRVGTTGAGAAAVNGALVSGVGGGSCYAGGAGGAGSGFAGGAAQIQSNGPTYRLRRPQMDSLRGNTLLTGGAAGGSGGAAGGGDGTNIGGSGGGGGSAGPIVFIFARTINRSGSTGVGSIQAKGGNGGNGGTPAAGNCGGGGGGGGGAGGWVQIVYRFLTGTTATNCIDVTGGDGGLGGNGVGTGSAGSPGGSATGGICSMFNLATGVGSPLYGGSGSAASRTALVNQASL</sequence>
<evidence type="ECO:0000313" key="1">
    <source>
        <dbReference type="EMBL" id="KAB1079409.1"/>
    </source>
</evidence>
<evidence type="ECO:0000313" key="2">
    <source>
        <dbReference type="Proteomes" id="UP000474159"/>
    </source>
</evidence>
<organism evidence="1 2">
    <name type="scientific">Methylobacterium soli</name>
    <dbReference type="NCBI Taxonomy" id="553447"/>
    <lineage>
        <taxon>Bacteria</taxon>
        <taxon>Pseudomonadati</taxon>
        <taxon>Pseudomonadota</taxon>
        <taxon>Alphaproteobacteria</taxon>
        <taxon>Hyphomicrobiales</taxon>
        <taxon>Methylobacteriaceae</taxon>
        <taxon>Methylobacterium</taxon>
    </lineage>
</organism>
<reference evidence="1 2" key="1">
    <citation type="submission" date="2019-09" db="EMBL/GenBank/DDBJ databases">
        <title>YIM 48816 draft genome.</title>
        <authorList>
            <person name="Jiang L."/>
        </authorList>
    </citation>
    <scope>NUCLEOTIDE SEQUENCE [LARGE SCALE GENOMIC DNA]</scope>
    <source>
        <strain evidence="1 2">YIM 48816</strain>
    </source>
</reference>
<dbReference type="AlphaFoldDB" id="A0A6L3SZ49"/>
<protein>
    <recommendedName>
        <fullName evidence="3">Tail fiber protein</fullName>
    </recommendedName>
</protein>
<gene>
    <name evidence="1" type="ORF">F6X53_11440</name>
</gene>
<proteinExistence type="predicted"/>
<keyword evidence="2" id="KW-1185">Reference proteome</keyword>
<name>A0A6L3SZ49_9HYPH</name>
<dbReference type="Proteomes" id="UP000474159">
    <property type="component" value="Unassembled WGS sequence"/>
</dbReference>
<dbReference type="OrthoDB" id="8010085at2"/>
<dbReference type="RefSeq" id="WP_151000144.1">
    <property type="nucleotide sequence ID" value="NZ_BPQY01000460.1"/>
</dbReference>
<accession>A0A6L3SZ49</accession>